<dbReference type="AlphaFoldDB" id="A0A9W6UEP2"/>
<organism evidence="1 2">
    <name type="scientific">Phytophthora lilii</name>
    <dbReference type="NCBI Taxonomy" id="2077276"/>
    <lineage>
        <taxon>Eukaryota</taxon>
        <taxon>Sar</taxon>
        <taxon>Stramenopiles</taxon>
        <taxon>Oomycota</taxon>
        <taxon>Peronosporomycetes</taxon>
        <taxon>Peronosporales</taxon>
        <taxon>Peronosporaceae</taxon>
        <taxon>Phytophthora</taxon>
    </lineage>
</organism>
<proteinExistence type="predicted"/>
<comment type="caution">
    <text evidence="1">The sequence shown here is derived from an EMBL/GenBank/DDBJ whole genome shotgun (WGS) entry which is preliminary data.</text>
</comment>
<gene>
    <name evidence="1" type="ORF">Plil01_001326400</name>
</gene>
<dbReference type="EMBL" id="BSXW01000874">
    <property type="protein sequence ID" value="GMF31009.1"/>
    <property type="molecule type" value="Genomic_DNA"/>
</dbReference>
<evidence type="ECO:0000313" key="2">
    <source>
        <dbReference type="Proteomes" id="UP001165083"/>
    </source>
</evidence>
<name>A0A9W6UEP2_9STRA</name>
<sequence length="91" mass="9553">MLVPLPPIDVRSTDAKSEQAMTGSTTARLSPMSVEADATFEEVLEVVEVVVEVAAEDVEVWVVVVPVAVTSTHPFAKTAHCASKVAVMSGT</sequence>
<keyword evidence="2" id="KW-1185">Reference proteome</keyword>
<dbReference type="Proteomes" id="UP001165083">
    <property type="component" value="Unassembled WGS sequence"/>
</dbReference>
<protein>
    <submittedName>
        <fullName evidence="1">Unnamed protein product</fullName>
    </submittedName>
</protein>
<evidence type="ECO:0000313" key="1">
    <source>
        <dbReference type="EMBL" id="GMF31009.1"/>
    </source>
</evidence>
<reference evidence="1" key="1">
    <citation type="submission" date="2023-04" db="EMBL/GenBank/DDBJ databases">
        <title>Phytophthora lilii NBRC 32176.</title>
        <authorList>
            <person name="Ichikawa N."/>
            <person name="Sato H."/>
            <person name="Tonouchi N."/>
        </authorList>
    </citation>
    <scope>NUCLEOTIDE SEQUENCE</scope>
    <source>
        <strain evidence="1">NBRC 32176</strain>
    </source>
</reference>
<accession>A0A9W6UEP2</accession>